<feature type="region of interest" description="Disordered" evidence="1">
    <location>
        <begin position="60"/>
        <end position="82"/>
    </location>
</feature>
<gene>
    <name evidence="2" type="ORF">ACINKY_21460</name>
</gene>
<sequence>MEKEKLSVYFIGGSKLDFFIPRAAEVAADFRQNEWVEIGNTEINSKNVTYYTVSKMQIGGPVDQDEDDDLDPETTDNVFWNR</sequence>
<dbReference type="EMBL" id="JBIYSL010000005">
    <property type="protein sequence ID" value="MFK0524771.1"/>
    <property type="molecule type" value="Genomic_DNA"/>
</dbReference>
<feature type="compositionally biased region" description="Acidic residues" evidence="1">
    <location>
        <begin position="63"/>
        <end position="74"/>
    </location>
</feature>
<dbReference type="Proteomes" id="UP001618531">
    <property type="component" value="Unassembled WGS sequence"/>
</dbReference>
<evidence type="ECO:0000256" key="1">
    <source>
        <dbReference type="SAM" id="MobiDB-lite"/>
    </source>
</evidence>
<organism evidence="2 3">
    <name type="scientific">Paenibacillus illinoisensis</name>
    <dbReference type="NCBI Taxonomy" id="59845"/>
    <lineage>
        <taxon>Bacteria</taxon>
        <taxon>Bacillati</taxon>
        <taxon>Bacillota</taxon>
        <taxon>Bacilli</taxon>
        <taxon>Bacillales</taxon>
        <taxon>Paenibacillaceae</taxon>
        <taxon>Paenibacillus</taxon>
    </lineage>
</organism>
<comment type="caution">
    <text evidence="2">The sequence shown here is derived from an EMBL/GenBank/DDBJ whole genome shotgun (WGS) entry which is preliminary data.</text>
</comment>
<protein>
    <submittedName>
        <fullName evidence="2">Uncharacterized protein</fullName>
    </submittedName>
</protein>
<dbReference type="RefSeq" id="WP_402877399.1">
    <property type="nucleotide sequence ID" value="NZ_JBIYSL010000005.1"/>
</dbReference>
<accession>A0ABW8HYN2</accession>
<evidence type="ECO:0000313" key="3">
    <source>
        <dbReference type="Proteomes" id="UP001618531"/>
    </source>
</evidence>
<name>A0ABW8HYN2_9BACL</name>
<reference evidence="2 3" key="1">
    <citation type="submission" date="2024-11" db="EMBL/GenBank/DDBJ databases">
        <title>Identification and Characterization of a Novel Fosfomycin Bacillithiol Transferase FosB8 in Paenibacillus illinoisensis.</title>
        <authorList>
            <person name="Lu W."/>
        </authorList>
    </citation>
    <scope>NUCLEOTIDE SEQUENCE [LARGE SCALE GENOMIC DNA]</scope>
    <source>
        <strain evidence="2 3">WP77</strain>
    </source>
</reference>
<proteinExistence type="predicted"/>
<keyword evidence="3" id="KW-1185">Reference proteome</keyword>
<evidence type="ECO:0000313" key="2">
    <source>
        <dbReference type="EMBL" id="MFK0524771.1"/>
    </source>
</evidence>